<dbReference type="AlphaFoldDB" id="A0A917K0A4"/>
<accession>A0A917K0A4</accession>
<name>A0A917K0A4_9BACL</name>
<keyword evidence="3" id="KW-1185">Reference proteome</keyword>
<keyword evidence="1" id="KW-0472">Membrane</keyword>
<keyword evidence="1" id="KW-0812">Transmembrane</keyword>
<proteinExistence type="predicted"/>
<reference evidence="2" key="2">
    <citation type="submission" date="2020-09" db="EMBL/GenBank/DDBJ databases">
        <authorList>
            <person name="Sun Q."/>
            <person name="Ohkuma M."/>
        </authorList>
    </citation>
    <scope>NUCLEOTIDE SEQUENCE</scope>
    <source>
        <strain evidence="2">JCM 18487</strain>
    </source>
</reference>
<feature type="transmembrane region" description="Helical" evidence="1">
    <location>
        <begin position="12"/>
        <end position="33"/>
    </location>
</feature>
<evidence type="ECO:0000313" key="2">
    <source>
        <dbReference type="EMBL" id="GGI95842.1"/>
    </source>
</evidence>
<comment type="caution">
    <text evidence="2">The sequence shown here is derived from an EMBL/GenBank/DDBJ whole genome shotgun (WGS) entry which is preliminary data.</text>
</comment>
<dbReference type="Proteomes" id="UP000637695">
    <property type="component" value="Unassembled WGS sequence"/>
</dbReference>
<sequence>MKRATIRRSVQFALMIAAISVPVSGVFDTSTIFLNEAAWYVGAALVVLIIFVGVLFDMLGIAAAAARETPFHAMAAKRIYGARQAIVIVRNAEKVASICSDMVGDIAGVLSGAGAMAVAGQLSKSLPMAGGYEEFVLIATTALATALTIGAKAVGKTIAIHSPTPIILWAARVIQSALFLTGRRPSRRRKRRPVMDPKRTG</sequence>
<protein>
    <recommendedName>
        <fullName evidence="4">CNNM transmembrane domain-containing protein</fullName>
    </recommendedName>
</protein>
<reference evidence="2" key="1">
    <citation type="journal article" date="2014" name="Int. J. Syst. Evol. Microbiol.">
        <title>Complete genome sequence of Corynebacterium casei LMG S-19264T (=DSM 44701T), isolated from a smear-ripened cheese.</title>
        <authorList>
            <consortium name="US DOE Joint Genome Institute (JGI-PGF)"/>
            <person name="Walter F."/>
            <person name="Albersmeier A."/>
            <person name="Kalinowski J."/>
            <person name="Ruckert C."/>
        </authorList>
    </citation>
    <scope>NUCLEOTIDE SEQUENCE</scope>
    <source>
        <strain evidence="2">JCM 18487</strain>
    </source>
</reference>
<dbReference type="RefSeq" id="WP_188880610.1">
    <property type="nucleotide sequence ID" value="NZ_BMOY01000002.1"/>
</dbReference>
<evidence type="ECO:0008006" key="4">
    <source>
        <dbReference type="Google" id="ProtNLM"/>
    </source>
</evidence>
<dbReference type="EMBL" id="BMOY01000002">
    <property type="protein sequence ID" value="GGI95842.1"/>
    <property type="molecule type" value="Genomic_DNA"/>
</dbReference>
<gene>
    <name evidence="2" type="ORF">GCM10010885_01910</name>
</gene>
<feature type="transmembrane region" description="Helical" evidence="1">
    <location>
        <begin position="39"/>
        <end position="65"/>
    </location>
</feature>
<organism evidence="2 3">
    <name type="scientific">Alicyclobacillus cellulosilyticus</name>
    <dbReference type="NCBI Taxonomy" id="1003997"/>
    <lineage>
        <taxon>Bacteria</taxon>
        <taxon>Bacillati</taxon>
        <taxon>Bacillota</taxon>
        <taxon>Bacilli</taxon>
        <taxon>Bacillales</taxon>
        <taxon>Alicyclobacillaceae</taxon>
        <taxon>Alicyclobacillus</taxon>
    </lineage>
</organism>
<keyword evidence="1" id="KW-1133">Transmembrane helix</keyword>
<evidence type="ECO:0000256" key="1">
    <source>
        <dbReference type="SAM" id="Phobius"/>
    </source>
</evidence>
<evidence type="ECO:0000313" key="3">
    <source>
        <dbReference type="Proteomes" id="UP000637695"/>
    </source>
</evidence>